<dbReference type="Proteomes" id="UP001054945">
    <property type="component" value="Unassembled WGS sequence"/>
</dbReference>
<protein>
    <submittedName>
        <fullName evidence="1">Uncharacterized protein</fullName>
    </submittedName>
</protein>
<proteinExistence type="predicted"/>
<reference evidence="1 2" key="1">
    <citation type="submission" date="2021-06" db="EMBL/GenBank/DDBJ databases">
        <title>Caerostris extrusa draft genome.</title>
        <authorList>
            <person name="Kono N."/>
            <person name="Arakawa K."/>
        </authorList>
    </citation>
    <scope>NUCLEOTIDE SEQUENCE [LARGE SCALE GENOMIC DNA]</scope>
</reference>
<dbReference type="EMBL" id="BPLR01000353">
    <property type="protein sequence ID" value="GIY94117.1"/>
    <property type="molecule type" value="Genomic_DNA"/>
</dbReference>
<keyword evidence="2" id="KW-1185">Reference proteome</keyword>
<evidence type="ECO:0000313" key="2">
    <source>
        <dbReference type="Proteomes" id="UP001054945"/>
    </source>
</evidence>
<accession>A0AAV4XFY7</accession>
<evidence type="ECO:0000313" key="1">
    <source>
        <dbReference type="EMBL" id="GIY94117.1"/>
    </source>
</evidence>
<dbReference type="AlphaFoldDB" id="A0AAV4XFY7"/>
<sequence>MEGVRNGTLLGANGFQSEPEYRTGDFEWRRCLRSLKWLILTRHLQTYLEFKSARLVLSSREFSTAKILSFSQPLSRSESERDSTSREIPICVQLMCIKSNFFPRETLDHQGIERPNQESGSHSTPPGPLECKGLTVLETAAEYARDFWVLFEGEWLGVLLTSFFCLVKESDVSQ</sequence>
<organism evidence="1 2">
    <name type="scientific">Caerostris extrusa</name>
    <name type="common">Bark spider</name>
    <name type="synonym">Caerostris bankana</name>
    <dbReference type="NCBI Taxonomy" id="172846"/>
    <lineage>
        <taxon>Eukaryota</taxon>
        <taxon>Metazoa</taxon>
        <taxon>Ecdysozoa</taxon>
        <taxon>Arthropoda</taxon>
        <taxon>Chelicerata</taxon>
        <taxon>Arachnida</taxon>
        <taxon>Araneae</taxon>
        <taxon>Araneomorphae</taxon>
        <taxon>Entelegynae</taxon>
        <taxon>Araneoidea</taxon>
        <taxon>Araneidae</taxon>
        <taxon>Caerostris</taxon>
    </lineage>
</organism>
<name>A0AAV4XFY7_CAEEX</name>
<gene>
    <name evidence="1" type="ORF">CEXT_527071</name>
</gene>
<comment type="caution">
    <text evidence="1">The sequence shown here is derived from an EMBL/GenBank/DDBJ whole genome shotgun (WGS) entry which is preliminary data.</text>
</comment>